<organism evidence="1 2">
    <name type="scientific">Bacteriovorax stolpii</name>
    <name type="common">Bdellovibrio stolpii</name>
    <dbReference type="NCBI Taxonomy" id="960"/>
    <lineage>
        <taxon>Bacteria</taxon>
        <taxon>Pseudomonadati</taxon>
        <taxon>Bdellovibrionota</taxon>
        <taxon>Bacteriovoracia</taxon>
        <taxon>Bacteriovoracales</taxon>
        <taxon>Bacteriovoracaceae</taxon>
        <taxon>Bacteriovorax</taxon>
    </lineage>
</organism>
<dbReference type="CDD" id="cd11529">
    <property type="entry name" value="NTP-PPase_MazG_Cterm"/>
    <property type="match status" value="1"/>
</dbReference>
<dbReference type="GO" id="GO:0046061">
    <property type="term" value="P:dATP catabolic process"/>
    <property type="evidence" value="ECO:0007669"/>
    <property type="project" value="TreeGrafter"/>
</dbReference>
<dbReference type="InterPro" id="IPR004518">
    <property type="entry name" value="MazG-like_dom"/>
</dbReference>
<dbReference type="Proteomes" id="UP000235584">
    <property type="component" value="Chromosome"/>
</dbReference>
<evidence type="ECO:0000313" key="2">
    <source>
        <dbReference type="Proteomes" id="UP000235584"/>
    </source>
</evidence>
<dbReference type="PANTHER" id="PTHR30522:SF0">
    <property type="entry name" value="NUCLEOSIDE TRIPHOSPHATE PYROPHOSPHOHYDROLASE"/>
    <property type="match status" value="1"/>
</dbReference>
<gene>
    <name evidence="1" type="ORF">C0V70_15180</name>
</gene>
<dbReference type="OrthoDB" id="5291903at2"/>
<dbReference type="GO" id="GO:0046052">
    <property type="term" value="P:UTP catabolic process"/>
    <property type="evidence" value="ECO:0007669"/>
    <property type="project" value="TreeGrafter"/>
</dbReference>
<dbReference type="GO" id="GO:0046081">
    <property type="term" value="P:dUTP catabolic process"/>
    <property type="evidence" value="ECO:0007669"/>
    <property type="project" value="TreeGrafter"/>
</dbReference>
<dbReference type="GO" id="GO:0006203">
    <property type="term" value="P:dGTP catabolic process"/>
    <property type="evidence" value="ECO:0007669"/>
    <property type="project" value="TreeGrafter"/>
</dbReference>
<dbReference type="FunFam" id="1.10.287.1080:FF:000001">
    <property type="entry name" value="Nucleoside triphosphate pyrophosphohydrolase"/>
    <property type="match status" value="1"/>
</dbReference>
<keyword evidence="1" id="KW-0378">Hydrolase</keyword>
<dbReference type="GO" id="GO:0047429">
    <property type="term" value="F:nucleoside triphosphate diphosphatase activity"/>
    <property type="evidence" value="ECO:0007669"/>
    <property type="project" value="InterPro"/>
</dbReference>
<keyword evidence="2" id="KW-1185">Reference proteome</keyword>
<dbReference type="GO" id="GO:0046047">
    <property type="term" value="P:TTP catabolic process"/>
    <property type="evidence" value="ECO:0007669"/>
    <property type="project" value="TreeGrafter"/>
</dbReference>
<dbReference type="GO" id="GO:0006950">
    <property type="term" value="P:response to stress"/>
    <property type="evidence" value="ECO:0007669"/>
    <property type="project" value="UniProtKB-ARBA"/>
</dbReference>
<dbReference type="Gene3D" id="1.10.287.1080">
    <property type="entry name" value="MazG-like"/>
    <property type="match status" value="2"/>
</dbReference>
<accession>A0A2K9NWI5</accession>
<dbReference type="KEGG" id="bsto:C0V70_15180"/>
<dbReference type="GO" id="GO:0046076">
    <property type="term" value="P:dTTP catabolic process"/>
    <property type="evidence" value="ECO:0007669"/>
    <property type="project" value="TreeGrafter"/>
</dbReference>
<dbReference type="SUPFAM" id="SSF101386">
    <property type="entry name" value="all-alpha NTP pyrophosphatases"/>
    <property type="match status" value="2"/>
</dbReference>
<dbReference type="InterPro" id="IPR048011">
    <property type="entry name" value="NTP-PPase_MazG-like_C"/>
</dbReference>
<reference evidence="1 2" key="1">
    <citation type="submission" date="2018-01" db="EMBL/GenBank/DDBJ databases">
        <title>Complete genome sequence of Bacteriovorax stolpii DSM12778.</title>
        <authorList>
            <person name="Tang B."/>
            <person name="Chang J."/>
        </authorList>
    </citation>
    <scope>NUCLEOTIDE SEQUENCE [LARGE SCALE GENOMIC DNA]</scope>
    <source>
        <strain evidence="1 2">DSM 12778</strain>
    </source>
</reference>
<dbReference type="InterPro" id="IPR011551">
    <property type="entry name" value="NTP_PyrPHydrolase_MazG"/>
</dbReference>
<dbReference type="EMBL" id="CP025704">
    <property type="protein sequence ID" value="AUN99425.1"/>
    <property type="molecule type" value="Genomic_DNA"/>
</dbReference>
<dbReference type="NCBIfam" id="TIGR00444">
    <property type="entry name" value="mazG"/>
    <property type="match status" value="1"/>
</dbReference>
<dbReference type="AlphaFoldDB" id="A0A2K9NWI5"/>
<name>A0A2K9NWI5_BACTC</name>
<dbReference type="InterPro" id="IPR048015">
    <property type="entry name" value="NTP-PPase_MazG-like_N"/>
</dbReference>
<sequence length="271" mass="31766">MNKSNFEKLKDVIADLRHPTEGCPWDLKQTHESLLKYLLEESYEFVEAVEEKDPKKMEEEIGDVLMQVLLHAQMGSEKGLFDIESVSARLSEKLIRRHPHVFEKKDTSISADQVLINWEKIKAEEKLREEGEKNHHRIKSSVLNAPPLMSAVKIGKKTNDIKFDWDDYTQVAYKVEEEWQELKEELTPHRELNRAAVFEELGDLLFSVAQLARHLDMDPHDALRNANKKFLRRFHAMEDLMEAKGVKLENMNQEQMDVYWNQAKVNEKAKK</sequence>
<dbReference type="Pfam" id="PF03819">
    <property type="entry name" value="MazG"/>
    <property type="match status" value="2"/>
</dbReference>
<dbReference type="CDD" id="cd11528">
    <property type="entry name" value="NTP-PPase_MazG_Nterm"/>
    <property type="match status" value="1"/>
</dbReference>
<dbReference type="PANTHER" id="PTHR30522">
    <property type="entry name" value="NUCLEOSIDE TRIPHOSPHATE PYROPHOSPHOHYDROLASE"/>
    <property type="match status" value="1"/>
</dbReference>
<dbReference type="RefSeq" id="WP_102244716.1">
    <property type="nucleotide sequence ID" value="NZ_CP025704.1"/>
</dbReference>
<protein>
    <submittedName>
        <fullName evidence="1">Nucleoside triphosphate pyrophosphohydrolase</fullName>
    </submittedName>
</protein>
<evidence type="ECO:0000313" key="1">
    <source>
        <dbReference type="EMBL" id="AUN99425.1"/>
    </source>
</evidence>
<dbReference type="NCBIfam" id="NF007113">
    <property type="entry name" value="PRK09562.1"/>
    <property type="match status" value="1"/>
</dbReference>
<proteinExistence type="predicted"/>